<dbReference type="InterPro" id="IPR045851">
    <property type="entry name" value="AMP-bd_C_sf"/>
</dbReference>
<dbReference type="SUPFAM" id="SSF56801">
    <property type="entry name" value="Acetyl-CoA synthetase-like"/>
    <property type="match status" value="1"/>
</dbReference>
<feature type="domain" description="AMP-binding enzyme C-terminal" evidence="2">
    <location>
        <begin position="482"/>
        <end position="557"/>
    </location>
</feature>
<comment type="caution">
    <text evidence="3">The sequence shown here is derived from an EMBL/GenBank/DDBJ whole genome shotgun (WGS) entry which is preliminary data.</text>
</comment>
<reference evidence="3 4" key="1">
    <citation type="submission" date="2024-03" db="EMBL/GenBank/DDBJ databases">
        <title>Novel species of the genus Variovorax.</title>
        <authorList>
            <person name="Liu Q."/>
            <person name="Xin Y.-H."/>
        </authorList>
    </citation>
    <scope>NUCLEOTIDE SEQUENCE [LARGE SCALE GENOMIC DNA]</scope>
    <source>
        <strain evidence="3 4">KACC 18501</strain>
    </source>
</reference>
<dbReference type="InterPro" id="IPR000873">
    <property type="entry name" value="AMP-dep_synth/lig_dom"/>
</dbReference>
<dbReference type="NCBIfam" id="NF005714">
    <property type="entry name" value="PRK07529.1"/>
    <property type="match status" value="1"/>
</dbReference>
<evidence type="ECO:0000259" key="1">
    <source>
        <dbReference type="Pfam" id="PF00501"/>
    </source>
</evidence>
<dbReference type="Gene3D" id="3.40.50.12780">
    <property type="entry name" value="N-terminal domain of ligase-like"/>
    <property type="match status" value="1"/>
</dbReference>
<name>A0ABU8VZK7_9BURK</name>
<evidence type="ECO:0000313" key="3">
    <source>
        <dbReference type="EMBL" id="MEJ8823261.1"/>
    </source>
</evidence>
<gene>
    <name evidence="3" type="ORF">WKW80_14640</name>
</gene>
<dbReference type="PANTHER" id="PTHR43767">
    <property type="entry name" value="LONG-CHAIN-FATTY-ACID--COA LIGASE"/>
    <property type="match status" value="1"/>
</dbReference>
<proteinExistence type="predicted"/>
<sequence>MAHIHPLDRVIGDTWPTLASDAEVREFEAVPYGERIAATSTYEALQLGAACDLDAPALLFLPNADPDETPLRVSHREFIGRVTQAANLFTEAGVGPNDVVSFLLPLVPQAFFTLFGAEAAGIANPVNPLLEAGQLADILRAANTKVLVALGPVPGTDIWAKVERIRESMPQLKTVFVVGGSDDAARGILNLDAALARQPADRLTGNRRIAGGDTAAYFHTGGTTGMPKLVRHTHANQVYQAWAMGLMLRLRPGCVFLFGLPLFHVGGALTQGLATLTSGGTLVVLSPAGWRNPASVRNVWRLVERYRPEVFGAVPTVMAAALNVPVGGADVSSLQRAAGGGSAIPVPVGKAYVERFDIPVMEVYGMTETSSVHLISYETRPIRIGSVGHPVPYSRVRVVQLDEQDRLVRDCAVDEIGVVTMSGPGVFSGYLNESHNRGAFVAPGWVNSGDLGRLDEDGYLWVTGRAKDLIIRGGHNIDPMAIEEVFFQHPAVALASVVGQPDAYAGELPVAYVQLKPGAMADEAELRAFVADRTPERAAVPVNLYFVDSIPLTAVGKVFKPALRWDAAGRTVTQMLAELVPAGKALSVTAGPCPVRGNLITVKFEGVSDGERDKLGQEVSARLAPLVWKHEIVWA</sequence>
<protein>
    <submittedName>
        <fullName evidence="3">Acyl-CoA synthetase</fullName>
    </submittedName>
</protein>
<dbReference type="InterPro" id="IPR020845">
    <property type="entry name" value="AMP-binding_CS"/>
</dbReference>
<keyword evidence="4" id="KW-1185">Reference proteome</keyword>
<dbReference type="EMBL" id="JBBKZV010000007">
    <property type="protein sequence ID" value="MEJ8823261.1"/>
    <property type="molecule type" value="Genomic_DNA"/>
</dbReference>
<dbReference type="RefSeq" id="WP_340364299.1">
    <property type="nucleotide sequence ID" value="NZ_JBBKZV010000007.1"/>
</dbReference>
<dbReference type="InterPro" id="IPR025110">
    <property type="entry name" value="AMP-bd_C"/>
</dbReference>
<dbReference type="Gene3D" id="3.30.300.30">
    <property type="match status" value="1"/>
</dbReference>
<dbReference type="InterPro" id="IPR042099">
    <property type="entry name" value="ANL_N_sf"/>
</dbReference>
<dbReference type="Pfam" id="PF00501">
    <property type="entry name" value="AMP-binding"/>
    <property type="match status" value="1"/>
</dbReference>
<accession>A0ABU8VZK7</accession>
<evidence type="ECO:0000259" key="2">
    <source>
        <dbReference type="Pfam" id="PF13193"/>
    </source>
</evidence>
<evidence type="ECO:0000313" key="4">
    <source>
        <dbReference type="Proteomes" id="UP001363010"/>
    </source>
</evidence>
<dbReference type="Pfam" id="PF13193">
    <property type="entry name" value="AMP-binding_C"/>
    <property type="match status" value="1"/>
</dbReference>
<dbReference type="Proteomes" id="UP001363010">
    <property type="component" value="Unassembled WGS sequence"/>
</dbReference>
<dbReference type="InterPro" id="IPR050237">
    <property type="entry name" value="ATP-dep_AMP-bd_enzyme"/>
</dbReference>
<feature type="domain" description="AMP-dependent synthetase/ligase" evidence="1">
    <location>
        <begin position="54"/>
        <end position="431"/>
    </location>
</feature>
<organism evidence="3 4">
    <name type="scientific">Variovorax humicola</name>
    <dbReference type="NCBI Taxonomy" id="1769758"/>
    <lineage>
        <taxon>Bacteria</taxon>
        <taxon>Pseudomonadati</taxon>
        <taxon>Pseudomonadota</taxon>
        <taxon>Betaproteobacteria</taxon>
        <taxon>Burkholderiales</taxon>
        <taxon>Comamonadaceae</taxon>
        <taxon>Variovorax</taxon>
    </lineage>
</organism>
<dbReference type="PANTHER" id="PTHR43767:SF1">
    <property type="entry name" value="NONRIBOSOMAL PEPTIDE SYNTHASE PES1 (EUROFUNG)-RELATED"/>
    <property type="match status" value="1"/>
</dbReference>
<dbReference type="PROSITE" id="PS00455">
    <property type="entry name" value="AMP_BINDING"/>
    <property type="match status" value="1"/>
</dbReference>